<keyword evidence="9" id="KW-0071">Autoinducer synthesis</keyword>
<dbReference type="InterPro" id="IPR003815">
    <property type="entry name" value="S-ribosylhomocysteinase"/>
</dbReference>
<evidence type="ECO:0000256" key="3">
    <source>
        <dbReference type="ARBA" id="ARBA00007311"/>
    </source>
</evidence>
<comment type="caution">
    <text evidence="15">The sequence shown here is derived from an EMBL/GenBank/DDBJ whole genome shotgun (WGS) entry which is preliminary data.</text>
</comment>
<evidence type="ECO:0000256" key="8">
    <source>
        <dbReference type="ARBA" id="ARBA00022723"/>
    </source>
</evidence>
<evidence type="ECO:0000256" key="2">
    <source>
        <dbReference type="ARBA" id="ARBA00001962"/>
    </source>
</evidence>
<evidence type="ECO:0000256" key="7">
    <source>
        <dbReference type="ARBA" id="ARBA00022654"/>
    </source>
</evidence>
<accession>A0A2P5SZI5</accession>
<dbReference type="GO" id="GO:0009372">
    <property type="term" value="P:quorum sensing"/>
    <property type="evidence" value="ECO:0007669"/>
    <property type="project" value="UniProtKB-KW"/>
</dbReference>
<sequence>MKLLDSFRVDHIVMNVISVCLFKVLKILNKDLIIVFDLRFCKTNTNMLTKC</sequence>
<evidence type="ECO:0000256" key="1">
    <source>
        <dbReference type="ARBA" id="ARBA00000297"/>
    </source>
</evidence>
<protein>
    <recommendedName>
        <fullName evidence="6">S-ribosylhomocysteine lyase</fullName>
        <ecNumber evidence="5">4.4.1.21</ecNumber>
    </recommendedName>
    <alternativeName>
        <fullName evidence="13">AI-2 synthesis protein</fullName>
    </alternativeName>
    <alternativeName>
        <fullName evidence="14">Autoinducer-2 production protein LuxS</fullName>
    </alternativeName>
</protein>
<dbReference type="InterPro" id="IPR037005">
    <property type="entry name" value="LuxS_sf"/>
</dbReference>
<evidence type="ECO:0000256" key="14">
    <source>
        <dbReference type="ARBA" id="ARBA00031777"/>
    </source>
</evidence>
<keyword evidence="7" id="KW-0673">Quorum sensing</keyword>
<evidence type="ECO:0000256" key="11">
    <source>
        <dbReference type="ARBA" id="ARBA00023239"/>
    </source>
</evidence>
<comment type="subunit">
    <text evidence="4">Homodimer.</text>
</comment>
<organism evidence="15 16">
    <name type="scientific">Candidatus Pantoea edessiphila</name>
    <dbReference type="NCBI Taxonomy" id="2044610"/>
    <lineage>
        <taxon>Bacteria</taxon>
        <taxon>Pseudomonadati</taxon>
        <taxon>Pseudomonadota</taxon>
        <taxon>Gammaproteobacteria</taxon>
        <taxon>Enterobacterales</taxon>
        <taxon>Erwiniaceae</taxon>
        <taxon>Pantoea</taxon>
    </lineage>
</organism>
<evidence type="ECO:0000313" key="15">
    <source>
        <dbReference type="EMBL" id="PPI87749.1"/>
    </source>
</evidence>
<dbReference type="Pfam" id="PF02664">
    <property type="entry name" value="LuxS"/>
    <property type="match status" value="1"/>
</dbReference>
<evidence type="ECO:0000256" key="13">
    <source>
        <dbReference type="ARBA" id="ARBA00030600"/>
    </source>
</evidence>
<evidence type="ECO:0000256" key="6">
    <source>
        <dbReference type="ARBA" id="ARBA00015130"/>
    </source>
</evidence>
<dbReference type="Proteomes" id="UP000296153">
    <property type="component" value="Unassembled WGS sequence"/>
</dbReference>
<evidence type="ECO:0000256" key="10">
    <source>
        <dbReference type="ARBA" id="ARBA00023004"/>
    </source>
</evidence>
<comment type="function">
    <text evidence="12">Involved in the synthesis of autoinducer 2 (AI-2) which is secreted by bacteria and is used to communicate both the cell density and the metabolic potential of the environment. The regulation of gene expression in response to changes in cell density is called quorum sensing. Catalyzes the transformation of S-ribosylhomocysteine (RHC) to homocysteine (HC) and 4,5-dihydroxy-2,3-pentadione (DPD).</text>
</comment>
<evidence type="ECO:0000256" key="9">
    <source>
        <dbReference type="ARBA" id="ARBA00022929"/>
    </source>
</evidence>
<comment type="cofactor">
    <cofactor evidence="2">
        <name>Fe cation</name>
        <dbReference type="ChEBI" id="CHEBI:24875"/>
    </cofactor>
</comment>
<dbReference type="RefSeq" id="WP_136131151.1">
    <property type="nucleotide sequence ID" value="NZ_PDKT01000004.1"/>
</dbReference>
<dbReference type="EMBL" id="PDKT01000004">
    <property type="protein sequence ID" value="PPI87749.1"/>
    <property type="molecule type" value="Genomic_DNA"/>
</dbReference>
<evidence type="ECO:0000256" key="4">
    <source>
        <dbReference type="ARBA" id="ARBA00011738"/>
    </source>
</evidence>
<keyword evidence="11" id="KW-0456">Lyase</keyword>
<keyword evidence="10" id="KW-0408">Iron</keyword>
<dbReference type="GO" id="GO:0005506">
    <property type="term" value="F:iron ion binding"/>
    <property type="evidence" value="ECO:0007669"/>
    <property type="project" value="InterPro"/>
</dbReference>
<dbReference type="Gene3D" id="3.30.1360.80">
    <property type="entry name" value="S-ribosylhomocysteinase (LuxS)"/>
    <property type="match status" value="1"/>
</dbReference>
<gene>
    <name evidence="15" type="ORF">CRV12_02805</name>
</gene>
<evidence type="ECO:0000256" key="5">
    <source>
        <dbReference type="ARBA" id="ARBA00012240"/>
    </source>
</evidence>
<evidence type="ECO:0000313" key="16">
    <source>
        <dbReference type="Proteomes" id="UP000296153"/>
    </source>
</evidence>
<dbReference type="SUPFAM" id="SSF63411">
    <property type="entry name" value="LuxS/MPP-like metallohydrolase"/>
    <property type="match status" value="1"/>
</dbReference>
<proteinExistence type="inferred from homology"/>
<dbReference type="OrthoDB" id="9788129at2"/>
<dbReference type="GO" id="GO:0043768">
    <property type="term" value="F:S-ribosylhomocysteine lyase activity"/>
    <property type="evidence" value="ECO:0007669"/>
    <property type="project" value="UniProtKB-EC"/>
</dbReference>
<dbReference type="InterPro" id="IPR011249">
    <property type="entry name" value="Metalloenz_LuxS/M16"/>
</dbReference>
<evidence type="ECO:0000256" key="12">
    <source>
        <dbReference type="ARBA" id="ARBA00024654"/>
    </source>
</evidence>
<comment type="similarity">
    <text evidence="3">Belongs to the LuxS family.</text>
</comment>
<dbReference type="EC" id="4.4.1.21" evidence="5"/>
<comment type="catalytic activity">
    <reaction evidence="1">
        <text>S-(5-deoxy-D-ribos-5-yl)-L-homocysteine = (S)-4,5-dihydroxypentane-2,3-dione + L-homocysteine</text>
        <dbReference type="Rhea" id="RHEA:17753"/>
        <dbReference type="ChEBI" id="CHEBI:29484"/>
        <dbReference type="ChEBI" id="CHEBI:58195"/>
        <dbReference type="ChEBI" id="CHEBI:58199"/>
        <dbReference type="EC" id="4.4.1.21"/>
    </reaction>
</comment>
<name>A0A2P5SZI5_9GAMM</name>
<reference evidence="15 16" key="1">
    <citation type="journal article" date="2018" name="Genome Biol. Evol.">
        <title>Cladogenesis and Genomic Streamlining in Extracellular Endosymbionts of Tropical Stink Bugs.</title>
        <authorList>
            <person name="Otero-Bravo A."/>
            <person name="Goffredi S."/>
            <person name="Sabree Z.L."/>
        </authorList>
    </citation>
    <scope>NUCLEOTIDE SEQUENCE [LARGE SCALE GENOMIC DNA]</scope>
    <source>
        <strain evidence="15 16">SoEE</strain>
    </source>
</reference>
<dbReference type="AlphaFoldDB" id="A0A2P5SZI5"/>
<keyword evidence="8" id="KW-0479">Metal-binding</keyword>